<dbReference type="GO" id="GO:0006044">
    <property type="term" value="P:N-acetylglucosamine metabolic process"/>
    <property type="evidence" value="ECO:0007669"/>
    <property type="project" value="TreeGrafter"/>
</dbReference>
<proteinExistence type="predicted"/>
<dbReference type="PANTHER" id="PTHR10704:SF71">
    <property type="entry name" value="CARBOHYDRATE SULFOTRANSFERASE 1-LIKE"/>
    <property type="match status" value="1"/>
</dbReference>
<dbReference type="AlphaFoldDB" id="A0AAV4JY43"/>
<gene>
    <name evidence="2" type="ORF">ElyMa_005297800</name>
</gene>
<evidence type="ECO:0000256" key="1">
    <source>
        <dbReference type="SAM" id="MobiDB-lite"/>
    </source>
</evidence>
<sequence length="392" mass="44994">MSSTSTTTIAGESLHLTKEKRNYPTHNIKTIDGQHEIRDKLPALDSDHLGLGLDNNQSSLLLVTMGRSGSTFTSAIISHHEDVFYTSEPLHAVGKDIYSEVISLETTQKAQDAVDAFLTCDFRKMDSNLFRSKLFLNSKSTENIYKCLQSQKSSSYDYVACFITLMHQCSQKRLHFVKTIRYRLEWVRGAMRRNPKLKVLFLVRDFRATLYSQAATFETFNMTIDGERRARLICASLETNARELETLLKLYRGRIRVIRYEDGCLNPVAYAKNIYSFAGLQFSKATEAYIKSITQSKKSEKFVSDKFKVERSNAVETMNKWRHFANFNLVQKIDRVCAKADVIFGYKPVKSAKQLQSNNFSLIKNPNLSKGLYHFVTNRLQRDISRNSENES</sequence>
<comment type="caution">
    <text evidence="2">The sequence shown here is derived from an EMBL/GenBank/DDBJ whole genome shotgun (WGS) entry which is preliminary data.</text>
</comment>
<dbReference type="PANTHER" id="PTHR10704">
    <property type="entry name" value="CARBOHYDRATE SULFOTRANSFERASE"/>
    <property type="match status" value="1"/>
</dbReference>
<protein>
    <submittedName>
        <fullName evidence="2">Carbohydrate sulfotransferase 3</fullName>
    </submittedName>
</protein>
<evidence type="ECO:0000313" key="3">
    <source>
        <dbReference type="Proteomes" id="UP000762676"/>
    </source>
</evidence>
<feature type="region of interest" description="Disordered" evidence="1">
    <location>
        <begin position="1"/>
        <end position="21"/>
    </location>
</feature>
<dbReference type="GO" id="GO:0006790">
    <property type="term" value="P:sulfur compound metabolic process"/>
    <property type="evidence" value="ECO:0007669"/>
    <property type="project" value="TreeGrafter"/>
</dbReference>
<feature type="compositionally biased region" description="Polar residues" evidence="1">
    <location>
        <begin position="1"/>
        <end position="10"/>
    </location>
</feature>
<keyword evidence="3" id="KW-1185">Reference proteome</keyword>
<organism evidence="2 3">
    <name type="scientific">Elysia marginata</name>
    <dbReference type="NCBI Taxonomy" id="1093978"/>
    <lineage>
        <taxon>Eukaryota</taxon>
        <taxon>Metazoa</taxon>
        <taxon>Spiralia</taxon>
        <taxon>Lophotrochozoa</taxon>
        <taxon>Mollusca</taxon>
        <taxon>Gastropoda</taxon>
        <taxon>Heterobranchia</taxon>
        <taxon>Euthyneura</taxon>
        <taxon>Panpulmonata</taxon>
        <taxon>Sacoglossa</taxon>
        <taxon>Placobranchoidea</taxon>
        <taxon>Plakobranchidae</taxon>
        <taxon>Elysia</taxon>
    </lineage>
</organism>
<dbReference type="SUPFAM" id="SSF52540">
    <property type="entry name" value="P-loop containing nucleoside triphosphate hydrolases"/>
    <property type="match status" value="1"/>
</dbReference>
<dbReference type="InterPro" id="IPR027417">
    <property type="entry name" value="P-loop_NTPase"/>
</dbReference>
<name>A0AAV4JY43_9GAST</name>
<dbReference type="Pfam" id="PF13469">
    <property type="entry name" value="Sulfotransfer_3"/>
    <property type="match status" value="1"/>
</dbReference>
<dbReference type="Proteomes" id="UP000762676">
    <property type="component" value="Unassembled WGS sequence"/>
</dbReference>
<accession>A0AAV4JY43</accession>
<dbReference type="EMBL" id="BMAT01010556">
    <property type="protein sequence ID" value="GFS27723.1"/>
    <property type="molecule type" value="Genomic_DNA"/>
</dbReference>
<reference evidence="2 3" key="1">
    <citation type="journal article" date="2021" name="Elife">
        <title>Chloroplast acquisition without the gene transfer in kleptoplastic sea slugs, Plakobranchus ocellatus.</title>
        <authorList>
            <person name="Maeda T."/>
            <person name="Takahashi S."/>
            <person name="Yoshida T."/>
            <person name="Shimamura S."/>
            <person name="Takaki Y."/>
            <person name="Nagai Y."/>
            <person name="Toyoda A."/>
            <person name="Suzuki Y."/>
            <person name="Arimoto A."/>
            <person name="Ishii H."/>
            <person name="Satoh N."/>
            <person name="Nishiyama T."/>
            <person name="Hasebe M."/>
            <person name="Maruyama T."/>
            <person name="Minagawa J."/>
            <person name="Obokata J."/>
            <person name="Shigenobu S."/>
        </authorList>
    </citation>
    <scope>NUCLEOTIDE SEQUENCE [LARGE SCALE GENOMIC DNA]</scope>
</reference>
<dbReference type="InterPro" id="IPR051135">
    <property type="entry name" value="Gal/GlcNAc/GalNAc_ST"/>
</dbReference>
<dbReference type="GO" id="GO:0001517">
    <property type="term" value="F:N-acetylglucosamine 6-O-sulfotransferase activity"/>
    <property type="evidence" value="ECO:0007669"/>
    <property type="project" value="TreeGrafter"/>
</dbReference>
<evidence type="ECO:0000313" key="2">
    <source>
        <dbReference type="EMBL" id="GFS27723.1"/>
    </source>
</evidence>
<dbReference type="Gene3D" id="3.40.50.300">
    <property type="entry name" value="P-loop containing nucleotide triphosphate hydrolases"/>
    <property type="match status" value="1"/>
</dbReference>